<feature type="chain" id="PRO_5013052708" evidence="1">
    <location>
        <begin position="22"/>
        <end position="168"/>
    </location>
</feature>
<evidence type="ECO:0000313" key="2">
    <source>
        <dbReference type="EMBL" id="SBV93094.1"/>
    </source>
</evidence>
<dbReference type="PROSITE" id="PS51257">
    <property type="entry name" value="PROKAR_LIPOPROTEIN"/>
    <property type="match status" value="1"/>
</dbReference>
<proteinExistence type="predicted"/>
<protein>
    <submittedName>
        <fullName evidence="2">Putative TrbH Mating pair formation protein</fullName>
    </submittedName>
</protein>
<accession>A0A212J184</accession>
<keyword evidence="1" id="KW-0732">Signal</keyword>
<organism evidence="2">
    <name type="scientific">uncultured delta proteobacterium</name>
    <dbReference type="NCBI Taxonomy" id="34034"/>
    <lineage>
        <taxon>Bacteria</taxon>
        <taxon>Deltaproteobacteria</taxon>
        <taxon>environmental samples</taxon>
    </lineage>
</organism>
<sequence length="168" mass="17840">MKRFALALLVLTCLASGCANKGFVGSFYGEIPQQGVTAAIAEDAADFLAAKYPPGHTTLQIVPADKSANAFDNVFEARLRTLGFTVRPSAPAGPAASDALTLSYILDRIEADASYYLQIRLSDGAAISRAYTATGQPEAGRSSTPHEFKLPVMKRMELKARSAVDGLQ</sequence>
<feature type="signal peptide" evidence="1">
    <location>
        <begin position="1"/>
        <end position="21"/>
    </location>
</feature>
<gene>
    <name evidence="2" type="ORF">KL86DPRO_10473</name>
</gene>
<evidence type="ECO:0000256" key="1">
    <source>
        <dbReference type="SAM" id="SignalP"/>
    </source>
</evidence>
<dbReference type="EMBL" id="FLUQ01000001">
    <property type="protein sequence ID" value="SBV93094.1"/>
    <property type="molecule type" value="Genomic_DNA"/>
</dbReference>
<name>A0A212J184_9DELT</name>
<reference evidence="2" key="1">
    <citation type="submission" date="2016-04" db="EMBL/GenBank/DDBJ databases">
        <authorList>
            <person name="Evans L.H."/>
            <person name="Alamgir A."/>
            <person name="Owens N."/>
            <person name="Weber N.D."/>
            <person name="Virtaneva K."/>
            <person name="Barbian K."/>
            <person name="Babar A."/>
            <person name="Rosenke K."/>
        </authorList>
    </citation>
    <scope>NUCLEOTIDE SEQUENCE</scope>
    <source>
        <strain evidence="2">86</strain>
    </source>
</reference>
<dbReference type="AlphaFoldDB" id="A0A212J184"/>